<organism evidence="5">
    <name type="scientific">Schistocephalus solidus</name>
    <name type="common">Tapeworm</name>
    <dbReference type="NCBI Taxonomy" id="70667"/>
    <lineage>
        <taxon>Eukaryota</taxon>
        <taxon>Metazoa</taxon>
        <taxon>Spiralia</taxon>
        <taxon>Lophotrochozoa</taxon>
        <taxon>Platyhelminthes</taxon>
        <taxon>Cestoda</taxon>
        <taxon>Eucestoda</taxon>
        <taxon>Diphyllobothriidea</taxon>
        <taxon>Diphyllobothriidae</taxon>
        <taxon>Schistocephalus</taxon>
    </lineage>
</organism>
<dbReference type="OrthoDB" id="6265498at2759"/>
<accession>A0A183T4G1</accession>
<feature type="region of interest" description="Disordered" evidence="2">
    <location>
        <begin position="1074"/>
        <end position="1117"/>
    </location>
</feature>
<dbReference type="EMBL" id="UYSU01036469">
    <property type="protein sequence ID" value="VDL97744.1"/>
    <property type="molecule type" value="Genomic_DNA"/>
</dbReference>
<feature type="compositionally biased region" description="Polar residues" evidence="2">
    <location>
        <begin position="395"/>
        <end position="413"/>
    </location>
</feature>
<feature type="region of interest" description="Disordered" evidence="2">
    <location>
        <begin position="390"/>
        <end position="422"/>
    </location>
</feature>
<keyword evidence="4" id="KW-1185">Reference proteome</keyword>
<feature type="compositionally biased region" description="Polar residues" evidence="2">
    <location>
        <begin position="1314"/>
        <end position="1325"/>
    </location>
</feature>
<evidence type="ECO:0000313" key="4">
    <source>
        <dbReference type="Proteomes" id="UP000275846"/>
    </source>
</evidence>
<evidence type="ECO:0000256" key="1">
    <source>
        <dbReference type="SAM" id="Coils"/>
    </source>
</evidence>
<feature type="compositionally biased region" description="Low complexity" evidence="2">
    <location>
        <begin position="1095"/>
        <end position="1114"/>
    </location>
</feature>
<feature type="region of interest" description="Disordered" evidence="2">
    <location>
        <begin position="1314"/>
        <end position="1342"/>
    </location>
</feature>
<evidence type="ECO:0000256" key="2">
    <source>
        <dbReference type="SAM" id="MobiDB-lite"/>
    </source>
</evidence>
<reference evidence="3 4" key="2">
    <citation type="submission" date="2018-11" db="EMBL/GenBank/DDBJ databases">
        <authorList>
            <consortium name="Pathogen Informatics"/>
        </authorList>
    </citation>
    <scope>NUCLEOTIDE SEQUENCE [LARGE SCALE GENOMIC DNA]</scope>
    <source>
        <strain evidence="3 4">NST_G2</strain>
    </source>
</reference>
<feature type="compositionally biased region" description="Low complexity" evidence="2">
    <location>
        <begin position="1470"/>
        <end position="1525"/>
    </location>
</feature>
<gene>
    <name evidence="3" type="ORF">SSLN_LOCUS11359</name>
</gene>
<feature type="region of interest" description="Disordered" evidence="2">
    <location>
        <begin position="1469"/>
        <end position="1531"/>
    </location>
</feature>
<feature type="region of interest" description="Disordered" evidence="2">
    <location>
        <begin position="1270"/>
        <end position="1294"/>
    </location>
</feature>
<dbReference type="Proteomes" id="UP000275846">
    <property type="component" value="Unassembled WGS sequence"/>
</dbReference>
<protein>
    <submittedName>
        <fullName evidence="5">Flocculation protein FLO11-like</fullName>
    </submittedName>
</protein>
<sequence length="1531" mass="169254">MNNLHKKRLTVGSNVDGAITITLRERRRLERRLKETHTKQGQKSVSEDTQATAANLDEISEDQGRVFLEYDVAEEQFPREKEKPNNIPATGDGEDGDTNMIYARMKNGGTVVRKVRKSSILKALSRNQRSGRTGVQTLVPSGPHQSANANPCKCNCVGLPPRRPIKQSDTVVWKSTTDKKLAVPVKVPHSIEAKVNYELMEGDQRKERPTDITDLDGEIELTKSVSLADFMRGDSSMATENFKLTELLPIQSMEPSFSVSIHAPVNTKESTIAERILPKGEIKDAEASFYEELIGIEPECCPEEAGRLETVKPTTQDTCCELDLGRSVMFSPPQTNVSATERKELQPPDDSSVSTEVRKKGNAWRLCGGISFLLGMCTIRGRRKRWSKPQDECEISTQLQKPTCTTPSHQQEQPVADSEYSNPLLPSPIVIPASTEPSVKLTPEDADIKTITYSEHTSDGTISQVKLFESGAYVTTTKSAYNSTTRLPVGTTKSTQKKLTGEEPSSLNFEKSNFTGQPSVDIKLPLECDLMPDEEIKKMRRPKVLTSPYQQTDTFSFSEMGSGYGSPDFDQQAALPERLTTDDTRSYSLAVSNRLTEKQAEDVEDVSSTSSVTLEVFKAKQRSISEASVTSRWSILSEVTPCYAQMLFSEHSTIEIGDIAQTTNPLQRIGLVCRDQGSNVQTNCCNGEGRLDRGQLLTRGGLWIDWSTVPRCRKKTHRTGDVIAHTDTNSGTECEDYGGELSEKVSEDELASLPFSGLFRAKIVHHSRANFHYATQQQRSKEALKALTLSVPPGPVIQEKETGEAQTGDNVSKVTWQQIRSQCQTSRNGQRNNLSRYIPFVESASPRTFSNEERVRSSPNISCEVSFGGDQTSLGISSGFETPTQQKQASYVRTSRPTTMVKKSRDKSTKFDGGFQPDSRRVAMPEAVFSDCCPTGVTQVVIDDDDYTFVGQSSHSEYHGGRVWKFRRSPRFKGASQTEMDMFEELKSMPSQTNNNNSIVYGKVEDATKGKFVKVENIDSSERISAQDYALPGTPKKPPSLLEQLREARQLGIGAPSRPTPSYSWDRVMDAENENPSNSVLTRTRRKKSKALENSITAPTPPQQSTATSTKTPSVSDILENLRKVKEAEEKLKSSKGEKLIKEPEVPGKDMQPLTASEAITQMTGAPIVDFKERRRLRQQNKIEEERKELLAMTENALKDRKEQQRRMAQNDSSQLGELLFCGSTKAMFDPNAPTLERVPTTRSPNQIKTRVFTPTAPEIETNTSVAKVNKTGQNNTGPGGRGEGGGVCSTEIQPHTSDSVDVVKSIPELRVQTPTVKGDFSSTAEGGRKNSKKSNLDSQATDVSCDTSTLQTACSGCNPLSFFAGAQPQAAGMCCSNAPMWGPFSHMQPQILLQTPVAYALPPYAQTLPTWSYQPQMQWMPQLSPPPPQWNQMPVLTTEMLSQLQQLPKWPEPQDYWPHGVRRKDVKISFSRSSPSSQSSTSTGMHTLRSHSSCSTSSNSSSLLVSSSRSSNTTTTESGSSETSYWYDLA</sequence>
<evidence type="ECO:0000313" key="3">
    <source>
        <dbReference type="EMBL" id="VDL97744.1"/>
    </source>
</evidence>
<feature type="region of interest" description="Disordered" evidence="2">
    <location>
        <begin position="78"/>
        <end position="98"/>
    </location>
</feature>
<feature type="coiled-coil region" evidence="1">
    <location>
        <begin position="1169"/>
        <end position="1196"/>
    </location>
</feature>
<keyword evidence="1" id="KW-0175">Coiled coil</keyword>
<feature type="region of interest" description="Disordered" evidence="2">
    <location>
        <begin position="331"/>
        <end position="357"/>
    </location>
</feature>
<evidence type="ECO:0000313" key="5">
    <source>
        <dbReference type="WBParaSite" id="SSLN_0001179501-mRNA-1"/>
    </source>
</evidence>
<name>A0A183T4G1_SCHSO</name>
<proteinExistence type="predicted"/>
<reference evidence="5" key="1">
    <citation type="submission" date="2016-06" db="UniProtKB">
        <authorList>
            <consortium name="WormBaseParasite"/>
        </authorList>
    </citation>
    <scope>IDENTIFICATION</scope>
</reference>
<feature type="compositionally biased region" description="Gly residues" evidence="2">
    <location>
        <begin position="1278"/>
        <end position="1288"/>
    </location>
</feature>
<dbReference type="WBParaSite" id="SSLN_0001179501-mRNA-1">
    <property type="protein sequence ID" value="SSLN_0001179501-mRNA-1"/>
    <property type="gene ID" value="SSLN_0001179501"/>
</dbReference>